<sequence length="255" mass="26865">MRVDNVSRRAMKVSTIGVAVLLVVPTAAKALSWDIFSVIDSTISKDIGGALQSVNSIQNSLRQDEQQLLFPVALINQSHNYIHTIVTSYRSWMTGVFALPINSAQLPGSQALESVFLSGSSSSIGNLDSVYNASYGGVPPATAAPQAHRHMMDMDDALAKDSLAQSVAADQVSGNLLQIANHIESEASTTAPGTADILSATARAAELEGLASQHKLLAAMLREEAANLAHHNGVLKQSVGQAQQLNNNLQGTLGQ</sequence>
<gene>
    <name evidence="1" type="ORF">EDE15_4169</name>
</gene>
<organism evidence="1 2">
    <name type="scientific">Edaphobacter aggregans</name>
    <dbReference type="NCBI Taxonomy" id="570835"/>
    <lineage>
        <taxon>Bacteria</taxon>
        <taxon>Pseudomonadati</taxon>
        <taxon>Acidobacteriota</taxon>
        <taxon>Terriglobia</taxon>
        <taxon>Terriglobales</taxon>
        <taxon>Acidobacteriaceae</taxon>
        <taxon>Edaphobacter</taxon>
    </lineage>
</organism>
<keyword evidence="2" id="KW-1185">Reference proteome</keyword>
<evidence type="ECO:0000313" key="1">
    <source>
        <dbReference type="EMBL" id="RSL18579.1"/>
    </source>
</evidence>
<dbReference type="EMBL" id="RSDW01000001">
    <property type="protein sequence ID" value="RSL18579.1"/>
    <property type="molecule type" value="Genomic_DNA"/>
</dbReference>
<reference evidence="1 2" key="1">
    <citation type="submission" date="2018-12" db="EMBL/GenBank/DDBJ databases">
        <title>Sequencing of bacterial isolates from soil warming experiment in Harvard Forest, Massachusetts, USA.</title>
        <authorList>
            <person name="Deangelis K."/>
        </authorList>
    </citation>
    <scope>NUCLEOTIDE SEQUENCE [LARGE SCALE GENOMIC DNA]</scope>
    <source>
        <strain evidence="1 2">EB153</strain>
    </source>
</reference>
<comment type="caution">
    <text evidence="1">The sequence shown here is derived from an EMBL/GenBank/DDBJ whole genome shotgun (WGS) entry which is preliminary data.</text>
</comment>
<proteinExistence type="predicted"/>
<accession>A0A428MNW3</accession>
<protein>
    <submittedName>
        <fullName evidence="1">Uncharacterized protein</fullName>
    </submittedName>
</protein>
<dbReference type="Proteomes" id="UP000269669">
    <property type="component" value="Unassembled WGS sequence"/>
</dbReference>
<dbReference type="AlphaFoldDB" id="A0A428MNW3"/>
<evidence type="ECO:0000313" key="2">
    <source>
        <dbReference type="Proteomes" id="UP000269669"/>
    </source>
</evidence>
<name>A0A428MNW3_9BACT</name>